<dbReference type="InterPro" id="IPR029058">
    <property type="entry name" value="AB_hydrolase_fold"/>
</dbReference>
<feature type="domain" description="AB hydrolase-1" evidence="1">
    <location>
        <begin position="57"/>
        <end position="160"/>
    </location>
</feature>
<dbReference type="PRINTS" id="PR00412">
    <property type="entry name" value="EPOXHYDRLASE"/>
</dbReference>
<name>A0A9D4ZGN1_ADICA</name>
<dbReference type="OrthoDB" id="6431331at2759"/>
<feature type="domain" description="AB hydrolase-1" evidence="1">
    <location>
        <begin position="234"/>
        <end position="290"/>
    </location>
</feature>
<dbReference type="SUPFAM" id="SSF53474">
    <property type="entry name" value="alpha/beta-Hydrolases"/>
    <property type="match status" value="1"/>
</dbReference>
<dbReference type="Gene3D" id="3.40.50.1820">
    <property type="entry name" value="alpha/beta hydrolase"/>
    <property type="match status" value="1"/>
</dbReference>
<dbReference type="PANTHER" id="PTHR43139">
    <property type="entry name" value="SI:DKEY-122A22.2"/>
    <property type="match status" value="1"/>
</dbReference>
<evidence type="ECO:0000313" key="3">
    <source>
        <dbReference type="Proteomes" id="UP000886520"/>
    </source>
</evidence>
<dbReference type="EMBL" id="JABFUD020000011">
    <property type="protein sequence ID" value="KAI5073342.1"/>
    <property type="molecule type" value="Genomic_DNA"/>
</dbReference>
<evidence type="ECO:0000313" key="2">
    <source>
        <dbReference type="EMBL" id="KAI5073342.1"/>
    </source>
</evidence>
<proteinExistence type="predicted"/>
<dbReference type="InterPro" id="IPR000073">
    <property type="entry name" value="AB_hydrolase_1"/>
</dbReference>
<dbReference type="GO" id="GO:0003824">
    <property type="term" value="F:catalytic activity"/>
    <property type="evidence" value="ECO:0007669"/>
    <property type="project" value="InterPro"/>
</dbReference>
<dbReference type="Proteomes" id="UP000886520">
    <property type="component" value="Chromosome 11"/>
</dbReference>
<dbReference type="AlphaFoldDB" id="A0A9D4ZGN1"/>
<reference evidence="2" key="1">
    <citation type="submission" date="2021-01" db="EMBL/GenBank/DDBJ databases">
        <title>Adiantum capillus-veneris genome.</title>
        <authorList>
            <person name="Fang Y."/>
            <person name="Liao Q."/>
        </authorList>
    </citation>
    <scope>NUCLEOTIDE SEQUENCE</scope>
    <source>
        <strain evidence="2">H3</strain>
        <tissue evidence="2">Leaf</tissue>
    </source>
</reference>
<sequence length="304" mass="34311">MGALNVMELKLKHSRWVMRSHGLEARLLQLDNGSCIHCWLPAPWPRPADASTRPLKPPLLLLHGFGADGTLGWERQVPSFANQYSLFIPDLLFFGQSMTTNKQRSEIFQAECMFAMMEKLGVGECVVCGHSYGGFVAYRMAHLYPSYIKRVIIISSGILMDATTSNIPLLETFGASTIEEILIPHDVLDFKKGLSFIFHKIPWLPSFVIKDMFALFSGDRQRRHELMDGIILGKKNAPPLPKINQDVLIIWGDHDQVFNLDLAYSLKEFLGDHVALTVINEVGHMPQMENSRDVNKSILEFLSS</sequence>
<comment type="caution">
    <text evidence="2">The sequence shown here is derived from an EMBL/GenBank/DDBJ whole genome shotgun (WGS) entry which is preliminary data.</text>
</comment>
<dbReference type="InterPro" id="IPR052370">
    <property type="entry name" value="Meta-cleavage_hydrolase"/>
</dbReference>
<keyword evidence="3" id="KW-1185">Reference proteome</keyword>
<gene>
    <name evidence="2" type="ORF">GOP47_0011355</name>
</gene>
<evidence type="ECO:0000259" key="1">
    <source>
        <dbReference type="Pfam" id="PF00561"/>
    </source>
</evidence>
<dbReference type="PRINTS" id="PR00111">
    <property type="entry name" value="ABHYDROLASE"/>
</dbReference>
<dbReference type="PANTHER" id="PTHR43139:SF52">
    <property type="entry name" value="SI:DKEY-122A22.2"/>
    <property type="match status" value="1"/>
</dbReference>
<dbReference type="Pfam" id="PF00561">
    <property type="entry name" value="Abhydrolase_1"/>
    <property type="match status" value="2"/>
</dbReference>
<protein>
    <recommendedName>
        <fullName evidence="1">AB hydrolase-1 domain-containing protein</fullName>
    </recommendedName>
</protein>
<organism evidence="2 3">
    <name type="scientific">Adiantum capillus-veneris</name>
    <name type="common">Maidenhair fern</name>
    <dbReference type="NCBI Taxonomy" id="13818"/>
    <lineage>
        <taxon>Eukaryota</taxon>
        <taxon>Viridiplantae</taxon>
        <taxon>Streptophyta</taxon>
        <taxon>Embryophyta</taxon>
        <taxon>Tracheophyta</taxon>
        <taxon>Polypodiopsida</taxon>
        <taxon>Polypodiidae</taxon>
        <taxon>Polypodiales</taxon>
        <taxon>Pteridineae</taxon>
        <taxon>Pteridaceae</taxon>
        <taxon>Vittarioideae</taxon>
        <taxon>Adiantum</taxon>
    </lineage>
</organism>
<accession>A0A9D4ZGN1</accession>
<dbReference type="InterPro" id="IPR000639">
    <property type="entry name" value="Epox_hydrolase-like"/>
</dbReference>